<dbReference type="Proteomes" id="UP000270034">
    <property type="component" value="Chromosome"/>
</dbReference>
<organism evidence="1 2">
    <name type="scientific">Acetobacter orientalis</name>
    <dbReference type="NCBI Taxonomy" id="146474"/>
    <lineage>
        <taxon>Bacteria</taxon>
        <taxon>Pseudomonadati</taxon>
        <taxon>Pseudomonadota</taxon>
        <taxon>Alphaproteobacteria</taxon>
        <taxon>Acetobacterales</taxon>
        <taxon>Acetobacteraceae</taxon>
        <taxon>Acetobacter</taxon>
    </lineage>
</organism>
<sequence length="46" mass="4992">MLDTRPDNGLSSVGSLDMAGHRLEVRLFPVNLGDKALLSHEVLIGF</sequence>
<gene>
    <name evidence="1" type="ORF">AcetOrient_orf04780</name>
</gene>
<evidence type="ECO:0000313" key="2">
    <source>
        <dbReference type="Proteomes" id="UP000270034"/>
    </source>
</evidence>
<reference evidence="1 2" key="1">
    <citation type="submission" date="2018-02" db="EMBL/GenBank/DDBJ databases">
        <title>Acetobacter orientalis genome.</title>
        <authorList>
            <person name="Nakashima N."/>
            <person name="Tamura T."/>
        </authorList>
    </citation>
    <scope>NUCLEOTIDE SEQUENCE [LARGE SCALE GENOMIC DNA]</scope>
    <source>
        <strain evidence="1 2">FAN1</strain>
    </source>
</reference>
<dbReference type="KEGG" id="aot:AcetOri_orf04780"/>
<accession>A0A2Z5ZLJ3</accession>
<dbReference type="AlphaFoldDB" id="A0A2Z5ZLJ3"/>
<dbReference type="EMBL" id="AP018515">
    <property type="protein sequence ID" value="BBC81508.1"/>
    <property type="molecule type" value="Genomic_DNA"/>
</dbReference>
<name>A0A2Z5ZLJ3_9PROT</name>
<proteinExistence type="predicted"/>
<evidence type="ECO:0000313" key="1">
    <source>
        <dbReference type="EMBL" id="BBC81508.1"/>
    </source>
</evidence>
<protein>
    <submittedName>
        <fullName evidence="1">Transposase</fullName>
    </submittedName>
</protein>